<dbReference type="InterPro" id="IPR039261">
    <property type="entry name" value="FNR_nucleotide-bd"/>
</dbReference>
<feature type="domain" description="FAD-binding FR-type" evidence="2">
    <location>
        <begin position="1"/>
        <end position="102"/>
    </location>
</feature>
<dbReference type="PANTHER" id="PTHR47354:SF5">
    <property type="entry name" value="PROTEIN RFBI"/>
    <property type="match status" value="1"/>
</dbReference>
<dbReference type="AlphaFoldDB" id="A0A9Q4C5R5"/>
<evidence type="ECO:0000259" key="2">
    <source>
        <dbReference type="PROSITE" id="PS51384"/>
    </source>
</evidence>
<dbReference type="Pfam" id="PF00970">
    <property type="entry name" value="FAD_binding_6"/>
    <property type="match status" value="1"/>
</dbReference>
<dbReference type="Proteomes" id="UP001149411">
    <property type="component" value="Unassembled WGS sequence"/>
</dbReference>
<protein>
    <submittedName>
        <fullName evidence="3">FAD-binding oxidoreductase</fullName>
    </submittedName>
</protein>
<feature type="region of interest" description="Disordered" evidence="1">
    <location>
        <begin position="202"/>
        <end position="221"/>
    </location>
</feature>
<dbReference type="SUPFAM" id="SSF52343">
    <property type="entry name" value="Ferredoxin reductase-like, C-terminal NADP-linked domain"/>
    <property type="match status" value="1"/>
</dbReference>
<dbReference type="InterPro" id="IPR050415">
    <property type="entry name" value="MRET"/>
</dbReference>
<dbReference type="InterPro" id="IPR017938">
    <property type="entry name" value="Riboflavin_synthase-like_b-brl"/>
</dbReference>
<evidence type="ECO:0000313" key="3">
    <source>
        <dbReference type="EMBL" id="MCX2819763.1"/>
    </source>
</evidence>
<organism evidence="3 4">
    <name type="scientific">Halorutilus salinus</name>
    <dbReference type="NCBI Taxonomy" id="2487751"/>
    <lineage>
        <taxon>Archaea</taxon>
        <taxon>Methanobacteriati</taxon>
        <taxon>Methanobacteriota</taxon>
        <taxon>Stenosarchaea group</taxon>
        <taxon>Halobacteria</taxon>
        <taxon>Halorutilales</taxon>
        <taxon>Halorutilaceae</taxon>
        <taxon>Halorutilus</taxon>
    </lineage>
</organism>
<dbReference type="InterPro" id="IPR008333">
    <property type="entry name" value="Cbr1-like_FAD-bd_dom"/>
</dbReference>
<dbReference type="SUPFAM" id="SSF63380">
    <property type="entry name" value="Riboflavin synthase domain-like"/>
    <property type="match status" value="1"/>
</dbReference>
<dbReference type="EMBL" id="RKLV01000011">
    <property type="protein sequence ID" value="MCX2819763.1"/>
    <property type="molecule type" value="Genomic_DNA"/>
</dbReference>
<comment type="caution">
    <text evidence="3">The sequence shown here is derived from an EMBL/GenBank/DDBJ whole genome shotgun (WGS) entry which is preliminary data.</text>
</comment>
<dbReference type="PANTHER" id="PTHR47354">
    <property type="entry name" value="NADH OXIDOREDUCTASE HCR"/>
    <property type="match status" value="1"/>
</dbReference>
<name>A0A9Q4C5R5_9EURY</name>
<evidence type="ECO:0000313" key="4">
    <source>
        <dbReference type="Proteomes" id="UP001149411"/>
    </source>
</evidence>
<dbReference type="PROSITE" id="PS51384">
    <property type="entry name" value="FAD_FR"/>
    <property type="match status" value="1"/>
</dbReference>
<dbReference type="RefSeq" id="WP_266088328.1">
    <property type="nucleotide sequence ID" value="NZ_RKLV01000011.1"/>
</dbReference>
<keyword evidence="4" id="KW-1185">Reference proteome</keyword>
<accession>A0A9Q4C5R5</accession>
<sequence>MEGTEVMVEDMLDVGSETVAIELSKPEADGWEITPGQFVQVGASVGDSFVARHYTVSSPYPDGSFEITVGVDPEGELSPVLADLDEGDYVSVDGPFGRAYYEDEEDVVVLAGGPGVGPAVGIGERVAVEHGAENVAVVYKDDKPAHAERLGTLDDEGATVEILEADSPLGTAVADTVGEASQVFVYGFNGFVKEATEALEKAGYDGEPKVENFGPDPPTDG</sequence>
<dbReference type="InterPro" id="IPR017927">
    <property type="entry name" value="FAD-bd_FR_type"/>
</dbReference>
<dbReference type="GO" id="GO:0016491">
    <property type="term" value="F:oxidoreductase activity"/>
    <property type="evidence" value="ECO:0007669"/>
    <property type="project" value="InterPro"/>
</dbReference>
<proteinExistence type="predicted"/>
<evidence type="ECO:0000256" key="1">
    <source>
        <dbReference type="SAM" id="MobiDB-lite"/>
    </source>
</evidence>
<gene>
    <name evidence="3" type="ORF">EGH25_10425</name>
</gene>
<reference evidence="3" key="1">
    <citation type="submission" date="2022-09" db="EMBL/GenBank/DDBJ databases">
        <title>Haloadaptaus new haloarchaeum isolated from saline soil.</title>
        <authorList>
            <person name="Duran-Viseras A."/>
            <person name="Sanchez-Porro C."/>
            <person name="Ventosa A."/>
        </authorList>
    </citation>
    <scope>NUCLEOTIDE SEQUENCE</scope>
    <source>
        <strain evidence="3">F3-133</strain>
    </source>
</reference>
<dbReference type="Gene3D" id="2.40.30.10">
    <property type="entry name" value="Translation factors"/>
    <property type="match status" value="1"/>
</dbReference>